<dbReference type="EC" id="7.2.2.21" evidence="8"/>
<keyword evidence="10" id="KW-0067">ATP-binding</keyword>
<comment type="catalytic activity">
    <reaction evidence="9">
        <text>Cd(2+)(in) + ATP + H2O = Cd(2+)(out) + ADP + phosphate + H(+)</text>
        <dbReference type="Rhea" id="RHEA:12132"/>
        <dbReference type="ChEBI" id="CHEBI:15377"/>
        <dbReference type="ChEBI" id="CHEBI:15378"/>
        <dbReference type="ChEBI" id="CHEBI:30616"/>
        <dbReference type="ChEBI" id="CHEBI:43474"/>
        <dbReference type="ChEBI" id="CHEBI:48775"/>
        <dbReference type="ChEBI" id="CHEBI:456216"/>
        <dbReference type="EC" id="7.2.2.21"/>
    </reaction>
</comment>
<evidence type="ECO:0000313" key="13">
    <source>
        <dbReference type="Proteomes" id="UP000824091"/>
    </source>
</evidence>
<dbReference type="InterPro" id="IPR018303">
    <property type="entry name" value="ATPase_P-typ_P_site"/>
</dbReference>
<dbReference type="Gene3D" id="3.40.1110.10">
    <property type="entry name" value="Calcium-transporting ATPase, cytoplasmic domain N"/>
    <property type="match status" value="1"/>
</dbReference>
<dbReference type="NCBIfam" id="TIGR01494">
    <property type="entry name" value="ATPase_P-type"/>
    <property type="match status" value="1"/>
</dbReference>
<keyword evidence="10" id="KW-1003">Cell membrane</keyword>
<evidence type="ECO:0000256" key="1">
    <source>
        <dbReference type="ARBA" id="ARBA00004141"/>
    </source>
</evidence>
<dbReference type="GO" id="GO:0016887">
    <property type="term" value="F:ATP hydrolysis activity"/>
    <property type="evidence" value="ECO:0007669"/>
    <property type="project" value="InterPro"/>
</dbReference>
<sequence>VNQASMTGEAIAVRKAEGSYVYAGTVLEEGEIRIRVKETAGSSRYEKIVTMIEKTEKLKSVLENKAENLADRLVPWSLGGTALTYVLTRDTTKALSILMVDFSCALQLTAPVSVLSAIREAGERNMTVKGGKYLEAVAEADTIVFDKTGTLTKADPSVVKVISFSDSMSENELLRIAACMEEHFPHSMAKAVVAAARERNLVHEEMHSKVEYIVAHGIATTIENKRTVIGSYHFVMEDEGCIIPEGKKHILEEASMEYSLLYMAIENTLAAVICIEDPLRPEAAEVVEKLRQTGIKRIVMMTGDGERAARSIASKLGLDEYYSEVLPEDKARYIEKQKQMGRKVIMVGDGVNDSLALSTADVGIAISDGAEIAREVADITIAARDLNEIAVLRRLATALMKRIKGNYRSIVGFNAGLIALGVSGVIAPTTSALLHNMSTLLFTVRSMGNLLED</sequence>
<dbReference type="PANTHER" id="PTHR48085:SF5">
    <property type="entry name" value="CADMIUM_ZINC-TRANSPORTING ATPASE HMA4-RELATED"/>
    <property type="match status" value="1"/>
</dbReference>
<dbReference type="InterPro" id="IPR023214">
    <property type="entry name" value="HAD_sf"/>
</dbReference>
<dbReference type="SFLD" id="SFLDS00003">
    <property type="entry name" value="Haloacid_Dehalogenase"/>
    <property type="match status" value="1"/>
</dbReference>
<keyword evidence="5" id="KW-1278">Translocase</keyword>
<evidence type="ECO:0000256" key="7">
    <source>
        <dbReference type="ARBA" id="ARBA00023136"/>
    </source>
</evidence>
<comment type="subcellular location">
    <subcellularLocation>
        <location evidence="10">Cell membrane</location>
    </subcellularLocation>
    <subcellularLocation>
        <location evidence="1">Membrane</location>
        <topology evidence="1">Multi-pass membrane protein</topology>
    </subcellularLocation>
</comment>
<dbReference type="Gene3D" id="2.70.150.10">
    <property type="entry name" value="Calcium-transporting ATPase, cytoplasmic transduction domain A"/>
    <property type="match status" value="1"/>
</dbReference>
<dbReference type="PANTHER" id="PTHR48085">
    <property type="entry name" value="CADMIUM/ZINC-TRANSPORTING ATPASE HMA2-RELATED"/>
    <property type="match status" value="1"/>
</dbReference>
<feature type="non-terminal residue" evidence="12">
    <location>
        <position position="1"/>
    </location>
</feature>
<keyword evidence="10" id="KW-0547">Nucleotide-binding</keyword>
<dbReference type="SFLD" id="SFLDG00002">
    <property type="entry name" value="C1.7:_P-type_atpase_like"/>
    <property type="match status" value="1"/>
</dbReference>
<dbReference type="InterPro" id="IPR051014">
    <property type="entry name" value="Cation_Transport_ATPase_IB"/>
</dbReference>
<dbReference type="GO" id="GO:0005524">
    <property type="term" value="F:ATP binding"/>
    <property type="evidence" value="ECO:0007669"/>
    <property type="project" value="UniProtKB-UniRule"/>
</dbReference>
<dbReference type="PRINTS" id="PR00119">
    <property type="entry name" value="CATATPASE"/>
</dbReference>
<dbReference type="GO" id="GO:0046872">
    <property type="term" value="F:metal ion binding"/>
    <property type="evidence" value="ECO:0007669"/>
    <property type="project" value="UniProtKB-KW"/>
</dbReference>
<dbReference type="NCBIfam" id="TIGR01525">
    <property type="entry name" value="ATPase-IB_hvy"/>
    <property type="match status" value="1"/>
</dbReference>
<evidence type="ECO:0000313" key="12">
    <source>
        <dbReference type="EMBL" id="HIU28207.1"/>
    </source>
</evidence>
<dbReference type="GO" id="GO:0008551">
    <property type="term" value="F:P-type cadmium transporter activity"/>
    <property type="evidence" value="ECO:0007669"/>
    <property type="project" value="UniProtKB-EC"/>
</dbReference>
<dbReference type="InterPro" id="IPR001757">
    <property type="entry name" value="P_typ_ATPase"/>
</dbReference>
<keyword evidence="10" id="KW-0479">Metal-binding</keyword>
<dbReference type="InterPro" id="IPR059000">
    <property type="entry name" value="ATPase_P-type_domA"/>
</dbReference>
<dbReference type="InterPro" id="IPR008250">
    <property type="entry name" value="ATPase_P-typ_transduc_dom_A_sf"/>
</dbReference>
<proteinExistence type="inferred from homology"/>
<dbReference type="AlphaFoldDB" id="A0A9D1L9G9"/>
<reference evidence="12" key="2">
    <citation type="journal article" date="2021" name="PeerJ">
        <title>Extensive microbial diversity within the chicken gut microbiome revealed by metagenomics and culture.</title>
        <authorList>
            <person name="Gilroy R."/>
            <person name="Ravi A."/>
            <person name="Getino M."/>
            <person name="Pursley I."/>
            <person name="Horton D.L."/>
            <person name="Alikhan N.F."/>
            <person name="Baker D."/>
            <person name="Gharbi K."/>
            <person name="Hall N."/>
            <person name="Watson M."/>
            <person name="Adriaenssens E.M."/>
            <person name="Foster-Nyarko E."/>
            <person name="Jarju S."/>
            <person name="Secka A."/>
            <person name="Antonio M."/>
            <person name="Oren A."/>
            <person name="Chaudhuri R.R."/>
            <person name="La Ragione R."/>
            <person name="Hildebrand F."/>
            <person name="Pallen M.J."/>
        </authorList>
    </citation>
    <scope>NUCLEOTIDE SEQUENCE</scope>
    <source>
        <strain evidence="12">11300</strain>
    </source>
</reference>
<evidence type="ECO:0000256" key="5">
    <source>
        <dbReference type="ARBA" id="ARBA00022967"/>
    </source>
</evidence>
<dbReference type="SFLD" id="SFLDF00027">
    <property type="entry name" value="p-type_atpase"/>
    <property type="match status" value="1"/>
</dbReference>
<dbReference type="Proteomes" id="UP000824091">
    <property type="component" value="Unassembled WGS sequence"/>
</dbReference>
<name>A0A9D1L9G9_9FIRM</name>
<dbReference type="Gene3D" id="3.40.50.1000">
    <property type="entry name" value="HAD superfamily/HAD-like"/>
    <property type="match status" value="1"/>
</dbReference>
<keyword evidence="6 10" id="KW-1133">Transmembrane helix</keyword>
<keyword evidence="4 10" id="KW-0812">Transmembrane</keyword>
<dbReference type="InterPro" id="IPR023299">
    <property type="entry name" value="ATPase_P-typ_cyto_dom_N"/>
</dbReference>
<dbReference type="PROSITE" id="PS00154">
    <property type="entry name" value="ATPASE_E1_E2"/>
    <property type="match status" value="1"/>
</dbReference>
<comment type="caution">
    <text evidence="12">The sequence shown here is derived from an EMBL/GenBank/DDBJ whole genome shotgun (WGS) entry which is preliminary data.</text>
</comment>
<comment type="similarity">
    <text evidence="2 10">Belongs to the cation transport ATPase (P-type) (TC 3.A.3) family. Type IB subfamily.</text>
</comment>
<evidence type="ECO:0000256" key="8">
    <source>
        <dbReference type="ARBA" id="ARBA00039103"/>
    </source>
</evidence>
<protein>
    <recommendedName>
        <fullName evidence="8">Cd(2+)-exporting ATPase</fullName>
        <ecNumber evidence="8">7.2.2.21</ecNumber>
    </recommendedName>
</protein>
<dbReference type="SUPFAM" id="SSF81653">
    <property type="entry name" value="Calcium ATPase, transduction domain A"/>
    <property type="match status" value="1"/>
</dbReference>
<evidence type="ECO:0000256" key="2">
    <source>
        <dbReference type="ARBA" id="ARBA00006024"/>
    </source>
</evidence>
<feature type="domain" description="P-type ATPase A" evidence="11">
    <location>
        <begin position="1"/>
        <end position="53"/>
    </location>
</feature>
<comment type="caution">
    <text evidence="10">Lacks conserved residue(s) required for the propagation of feature annotation.</text>
</comment>
<keyword evidence="7 10" id="KW-0472">Membrane</keyword>
<keyword evidence="3" id="KW-0104">Cadmium</keyword>
<dbReference type="InterPro" id="IPR027256">
    <property type="entry name" value="P-typ_ATPase_IB"/>
</dbReference>
<dbReference type="Pfam" id="PF00702">
    <property type="entry name" value="Hydrolase"/>
    <property type="match status" value="1"/>
</dbReference>
<evidence type="ECO:0000259" key="11">
    <source>
        <dbReference type="Pfam" id="PF00122"/>
    </source>
</evidence>
<evidence type="ECO:0000256" key="9">
    <source>
        <dbReference type="ARBA" id="ARBA00049338"/>
    </source>
</evidence>
<dbReference type="SUPFAM" id="SSF56784">
    <property type="entry name" value="HAD-like"/>
    <property type="match status" value="1"/>
</dbReference>
<dbReference type="Pfam" id="PF00122">
    <property type="entry name" value="E1-E2_ATPase"/>
    <property type="match status" value="1"/>
</dbReference>
<gene>
    <name evidence="12" type="ORF">IAD16_07510</name>
</gene>
<dbReference type="EMBL" id="DVMO01000109">
    <property type="protein sequence ID" value="HIU28207.1"/>
    <property type="molecule type" value="Genomic_DNA"/>
</dbReference>
<feature type="transmembrane region" description="Helical" evidence="10">
    <location>
        <begin position="410"/>
        <end position="434"/>
    </location>
</feature>
<evidence type="ECO:0000256" key="4">
    <source>
        <dbReference type="ARBA" id="ARBA00022692"/>
    </source>
</evidence>
<organism evidence="12 13">
    <name type="scientific">Candidatus Fimisoma avicola</name>
    <dbReference type="NCBI Taxonomy" id="2840826"/>
    <lineage>
        <taxon>Bacteria</taxon>
        <taxon>Bacillati</taxon>
        <taxon>Bacillota</taxon>
        <taxon>Clostridia</taxon>
        <taxon>Eubacteriales</taxon>
        <taxon>Candidatus Fimisoma</taxon>
    </lineage>
</organism>
<accession>A0A9D1L9G9</accession>
<evidence type="ECO:0000256" key="3">
    <source>
        <dbReference type="ARBA" id="ARBA00022539"/>
    </source>
</evidence>
<dbReference type="InterPro" id="IPR036412">
    <property type="entry name" value="HAD-like_sf"/>
</dbReference>
<evidence type="ECO:0000256" key="10">
    <source>
        <dbReference type="RuleBase" id="RU362081"/>
    </source>
</evidence>
<dbReference type="InterPro" id="IPR044492">
    <property type="entry name" value="P_typ_ATPase_HD_dom"/>
</dbReference>
<dbReference type="GO" id="GO:0005886">
    <property type="term" value="C:plasma membrane"/>
    <property type="evidence" value="ECO:0007669"/>
    <property type="project" value="UniProtKB-SubCell"/>
</dbReference>
<evidence type="ECO:0000256" key="6">
    <source>
        <dbReference type="ARBA" id="ARBA00022989"/>
    </source>
</evidence>
<reference evidence="12" key="1">
    <citation type="submission" date="2020-10" db="EMBL/GenBank/DDBJ databases">
        <authorList>
            <person name="Gilroy R."/>
        </authorList>
    </citation>
    <scope>NUCLEOTIDE SEQUENCE</scope>
    <source>
        <strain evidence="12">11300</strain>
    </source>
</reference>